<dbReference type="AlphaFoldDB" id="A0A4V2K0D0"/>
<dbReference type="EMBL" id="ML143422">
    <property type="protein sequence ID" value="TBU28383.1"/>
    <property type="molecule type" value="Genomic_DNA"/>
</dbReference>
<dbReference type="OMA" id="WEEHASR"/>
<name>A0A4V2K0D0_9APHY</name>
<dbReference type="OrthoDB" id="3036049at2759"/>
<evidence type="ECO:0000313" key="1">
    <source>
        <dbReference type="EMBL" id="TBU28383.1"/>
    </source>
</evidence>
<sequence length="162" mass="18413">MSPTLNFRPHERFWFDDGNIILVARDVGFKIYRGLLAINSTVFSDMLASSKEPQYSFDQVSALVRLAHKYGVQDVLDRSLRALQDARYTKDFSRYLELELDPTECDVKISPVHAIGAVNLAQLTQTSALLPLALYDCCQYGGDVLDGWRRDDGEVEYLSRED</sequence>
<reference evidence="1" key="1">
    <citation type="submission" date="2019-01" db="EMBL/GenBank/DDBJ databases">
        <title>Draft genome sequences of three monokaryotic isolates of the white-rot basidiomycete fungus Dichomitus squalens.</title>
        <authorList>
            <consortium name="DOE Joint Genome Institute"/>
            <person name="Lopez S.C."/>
            <person name="Andreopoulos B."/>
            <person name="Pangilinan J."/>
            <person name="Lipzen A."/>
            <person name="Riley R."/>
            <person name="Ahrendt S."/>
            <person name="Ng V."/>
            <person name="Barry K."/>
            <person name="Daum C."/>
            <person name="Grigoriev I.V."/>
            <person name="Hilden K.S."/>
            <person name="Makela M.R."/>
            <person name="de Vries R.P."/>
        </authorList>
    </citation>
    <scope>NUCLEOTIDE SEQUENCE [LARGE SCALE GENOMIC DNA]</scope>
    <source>
        <strain evidence="1">OM18370.1</strain>
    </source>
</reference>
<proteinExistence type="predicted"/>
<dbReference type="Proteomes" id="UP000292957">
    <property type="component" value="Unassembled WGS sequence"/>
</dbReference>
<evidence type="ECO:0008006" key="2">
    <source>
        <dbReference type="Google" id="ProtNLM"/>
    </source>
</evidence>
<gene>
    <name evidence="1" type="ORF">BD311DRAFT_778318</name>
</gene>
<organism evidence="1">
    <name type="scientific">Dichomitus squalens</name>
    <dbReference type="NCBI Taxonomy" id="114155"/>
    <lineage>
        <taxon>Eukaryota</taxon>
        <taxon>Fungi</taxon>
        <taxon>Dikarya</taxon>
        <taxon>Basidiomycota</taxon>
        <taxon>Agaricomycotina</taxon>
        <taxon>Agaricomycetes</taxon>
        <taxon>Polyporales</taxon>
        <taxon>Polyporaceae</taxon>
        <taxon>Dichomitus</taxon>
    </lineage>
</organism>
<protein>
    <recommendedName>
        <fullName evidence="2">BTB domain-containing protein</fullName>
    </recommendedName>
</protein>
<accession>A0A4V2K0D0</accession>